<evidence type="ECO:0000256" key="2">
    <source>
        <dbReference type="ARBA" id="ARBA00022452"/>
    </source>
</evidence>
<keyword evidence="2" id="KW-1134">Transmembrane beta strand</keyword>
<dbReference type="InterPro" id="IPR010827">
    <property type="entry name" value="BamA/TamA_POTRA"/>
</dbReference>
<accession>A0ABU5NCI8</accession>
<name>A0ABU5NCI8_9RICK</name>
<evidence type="ECO:0000313" key="6">
    <source>
        <dbReference type="EMBL" id="MEA0970890.1"/>
    </source>
</evidence>
<sequence>MSKSRTIIVAIFYFFFIFVFIPSSIAAEKKDLHFVIKLDSKLWLKKYLDSLGKEMEQTAKLYKTTDQKAYWESEVKKSFSKLLRSKGYYAHTIDVEIPNEPDNSIIFNIIAGQRYKISALSIVFTDTSNKNVNVLKIDKIGIKIGDYAIAKNVLDAEKKILEYLENKNCILSLSVTHEAEIDHVNHEVKIKFLIEAGPSTKLEKVEFIGLKTIKAEYVRKLVKLLDGQCIRRTIIAESRGFLQKSGLFSSTTPIIPEYVNKDGLVPIGFNLTERKARSLKAGIGYETEIGLGATIGWEHRNFFGSGEEVKTNILGNPKEQIFELGYTKPFFKRDDQTLRLGAKFENKKLKTFESKEGSVSGYLERELSQEWSGGVGTKFSHAVVKKFEKSAASKQRYSLVSTPLYITHDTRDNILDSKKGHIFELETAPYFYMDSKERPFFKTQISASTYFTAKSELQPVLALRGATGTIRGTKSPIPETERFYVGGNNSLRGYAYQFASSLDSSNRPVGGRSFVETTIELRLKMNDSIGVVGFLDSGFAYSSLTPQLRKRLLQGAGLGVRYLTNFGPLRFDVGFPLKRRKFVDKSYQLYFGIGQSF</sequence>
<dbReference type="PANTHER" id="PTHR12815">
    <property type="entry name" value="SORTING AND ASSEMBLY MACHINERY SAMM50 PROTEIN FAMILY MEMBER"/>
    <property type="match status" value="1"/>
</dbReference>
<evidence type="ECO:0000259" key="5">
    <source>
        <dbReference type="Pfam" id="PF07244"/>
    </source>
</evidence>
<keyword evidence="2" id="KW-0812">Transmembrane</keyword>
<evidence type="ECO:0000256" key="1">
    <source>
        <dbReference type="ARBA" id="ARBA00004370"/>
    </source>
</evidence>
<dbReference type="Gene3D" id="2.40.160.50">
    <property type="entry name" value="membrane protein fhac: a member of the omp85/tpsb transporter family"/>
    <property type="match status" value="1"/>
</dbReference>
<evidence type="ECO:0000259" key="4">
    <source>
        <dbReference type="Pfam" id="PF01103"/>
    </source>
</evidence>
<keyword evidence="7" id="KW-1185">Reference proteome</keyword>
<comment type="caution">
    <text evidence="6">The sequence shown here is derived from an EMBL/GenBank/DDBJ whole genome shotgun (WGS) entry which is preliminary data.</text>
</comment>
<proteinExistence type="predicted"/>
<dbReference type="RefSeq" id="WP_322776789.1">
    <property type="nucleotide sequence ID" value="NZ_JARJFB010000057.1"/>
</dbReference>
<dbReference type="EMBL" id="JARJFB010000057">
    <property type="protein sequence ID" value="MEA0970890.1"/>
    <property type="molecule type" value="Genomic_DNA"/>
</dbReference>
<reference evidence="6 7" key="1">
    <citation type="submission" date="2023-03" db="EMBL/GenBank/DDBJ databases">
        <title>Host association and intracellularity evolved multiple times independently in the Rickettsiales.</title>
        <authorList>
            <person name="Castelli M."/>
            <person name="Nardi T."/>
            <person name="Gammuto L."/>
            <person name="Bellinzona G."/>
            <person name="Sabaneyeva E."/>
            <person name="Potekhin A."/>
            <person name="Serra V."/>
            <person name="Petroni G."/>
            <person name="Sassera D."/>
        </authorList>
    </citation>
    <scope>NUCLEOTIDE SEQUENCE [LARGE SCALE GENOMIC DNA]</scope>
    <source>
        <strain evidence="6 7">Sr 2-6</strain>
    </source>
</reference>
<dbReference type="PANTHER" id="PTHR12815:SF42">
    <property type="entry name" value="BACTERIAL SURFACE ANTIGEN (D15) DOMAIN-CONTAINING PROTEIN"/>
    <property type="match status" value="1"/>
</dbReference>
<dbReference type="InterPro" id="IPR039910">
    <property type="entry name" value="D15-like"/>
</dbReference>
<dbReference type="Proteomes" id="UP001291687">
    <property type="component" value="Unassembled WGS sequence"/>
</dbReference>
<evidence type="ECO:0000313" key="7">
    <source>
        <dbReference type="Proteomes" id="UP001291687"/>
    </source>
</evidence>
<feature type="domain" description="POTRA" evidence="5">
    <location>
        <begin position="201"/>
        <end position="274"/>
    </location>
</feature>
<dbReference type="Gene3D" id="3.10.20.310">
    <property type="entry name" value="membrane protein fhac"/>
    <property type="match status" value="1"/>
</dbReference>
<comment type="subcellular location">
    <subcellularLocation>
        <location evidence="1">Membrane</location>
    </subcellularLocation>
</comment>
<gene>
    <name evidence="6" type="ORF">Megvenef_00859</name>
</gene>
<feature type="domain" description="Bacterial surface antigen (D15)" evidence="4">
    <location>
        <begin position="301"/>
        <end position="597"/>
    </location>
</feature>
<keyword evidence="3" id="KW-0472">Membrane</keyword>
<dbReference type="Pfam" id="PF07244">
    <property type="entry name" value="POTRA"/>
    <property type="match status" value="1"/>
</dbReference>
<dbReference type="Pfam" id="PF01103">
    <property type="entry name" value="Omp85"/>
    <property type="match status" value="1"/>
</dbReference>
<organism evidence="6 7">
    <name type="scientific">Candidatus Megaera venefica</name>
    <dbReference type="NCBI Taxonomy" id="2055910"/>
    <lineage>
        <taxon>Bacteria</taxon>
        <taxon>Pseudomonadati</taxon>
        <taxon>Pseudomonadota</taxon>
        <taxon>Alphaproteobacteria</taxon>
        <taxon>Rickettsiales</taxon>
        <taxon>Rickettsiaceae</taxon>
        <taxon>Candidatus Megaera</taxon>
    </lineage>
</organism>
<evidence type="ECO:0000256" key="3">
    <source>
        <dbReference type="ARBA" id="ARBA00023136"/>
    </source>
</evidence>
<dbReference type="InterPro" id="IPR000184">
    <property type="entry name" value="Bac_surfAg_D15"/>
</dbReference>
<protein>
    <submittedName>
        <fullName evidence="6">Translocation and assembly module TamA</fullName>
    </submittedName>
</protein>